<accession>A0A089NTW0</accession>
<name>A0A089NTW0_9HYPH</name>
<organism evidence="2 3">
    <name type="scientific">Methylobacterium oryzae CBMB20</name>
    <dbReference type="NCBI Taxonomy" id="693986"/>
    <lineage>
        <taxon>Bacteria</taxon>
        <taxon>Pseudomonadati</taxon>
        <taxon>Pseudomonadota</taxon>
        <taxon>Alphaproteobacteria</taxon>
        <taxon>Hyphomicrobiales</taxon>
        <taxon>Methylobacteriaceae</taxon>
        <taxon>Methylobacterium</taxon>
    </lineage>
</organism>
<proteinExistence type="predicted"/>
<feature type="region of interest" description="Disordered" evidence="1">
    <location>
        <begin position="1"/>
        <end position="35"/>
    </location>
</feature>
<protein>
    <submittedName>
        <fullName evidence="2">Protein of unassigned function</fullName>
    </submittedName>
</protein>
<gene>
    <name evidence="2" type="ORF">MOC_2205</name>
</gene>
<evidence type="ECO:0000313" key="2">
    <source>
        <dbReference type="EMBL" id="AIQ89960.1"/>
    </source>
</evidence>
<evidence type="ECO:0000313" key="3">
    <source>
        <dbReference type="Proteomes" id="UP000029492"/>
    </source>
</evidence>
<dbReference type="HOGENOM" id="CLU_3009140_0_0_5"/>
<dbReference type="AlphaFoldDB" id="A0A089NTW0"/>
<reference evidence="2 3" key="1">
    <citation type="journal article" date="2014" name="PLoS ONE">
        <title>Genome Information of Methylobacterium oryzae, a Plant-Probiotic Methylotroph in the Phyllosphere.</title>
        <authorList>
            <person name="Kwak M.J."/>
            <person name="Jeong H."/>
            <person name="Madhaiyan M."/>
            <person name="Lee Y."/>
            <person name="Sa T.M."/>
            <person name="Oh T.K."/>
            <person name="Kim J.F."/>
        </authorList>
    </citation>
    <scope>NUCLEOTIDE SEQUENCE [LARGE SCALE GENOMIC DNA]</scope>
    <source>
        <strain evidence="2 3">CBMB20</strain>
    </source>
</reference>
<dbReference type="Proteomes" id="UP000029492">
    <property type="component" value="Chromosome"/>
</dbReference>
<sequence length="56" mass="5525">MARFGARGRAGDAAAAHRPPPLPGGRSLVSSGAGFRPAAGVAATKGLSDALLERRA</sequence>
<keyword evidence="3" id="KW-1185">Reference proteome</keyword>
<evidence type="ECO:0000256" key="1">
    <source>
        <dbReference type="SAM" id="MobiDB-lite"/>
    </source>
</evidence>
<dbReference type="KEGG" id="mor:MOC_2205"/>
<feature type="compositionally biased region" description="Low complexity" evidence="1">
    <location>
        <begin position="1"/>
        <end position="16"/>
    </location>
</feature>
<dbReference type="EMBL" id="CP003811">
    <property type="protein sequence ID" value="AIQ89960.1"/>
    <property type="molecule type" value="Genomic_DNA"/>
</dbReference>